<accession>A0ABW0FVG5</accession>
<feature type="transmembrane region" description="Helical" evidence="1">
    <location>
        <begin position="31"/>
        <end position="55"/>
    </location>
</feature>
<evidence type="ECO:0000256" key="1">
    <source>
        <dbReference type="SAM" id="Phobius"/>
    </source>
</evidence>
<evidence type="ECO:0000313" key="2">
    <source>
        <dbReference type="EMBL" id="MFC5345521.1"/>
    </source>
</evidence>
<keyword evidence="1" id="KW-1133">Transmembrane helix</keyword>
<protein>
    <submittedName>
        <fullName evidence="2">Uncharacterized protein</fullName>
    </submittedName>
</protein>
<gene>
    <name evidence="2" type="ORF">ACFPIE_16520</name>
</gene>
<name>A0ABW0FVG5_9CAUL</name>
<organism evidence="2 3">
    <name type="scientific">Brevundimonas staleyi</name>
    <dbReference type="NCBI Taxonomy" id="74326"/>
    <lineage>
        <taxon>Bacteria</taxon>
        <taxon>Pseudomonadati</taxon>
        <taxon>Pseudomonadota</taxon>
        <taxon>Alphaproteobacteria</taxon>
        <taxon>Caulobacterales</taxon>
        <taxon>Caulobacteraceae</taxon>
        <taxon>Brevundimonas</taxon>
    </lineage>
</organism>
<keyword evidence="3" id="KW-1185">Reference proteome</keyword>
<sequence>MDGATLHVFYLVSTFLIWAVAWWKGAEPERICVLALVVNYLAGGLLAPLGVWWVLPANDGLLLAVLLWMSLRFDRWWLLAAAAAQVLLMLVHVSVLGDPTLDMRVYVGSRWIFGILGLYALLLGVGERWLAGEAPGGWPRRLRARRG</sequence>
<dbReference type="RefSeq" id="WP_374036510.1">
    <property type="nucleotide sequence ID" value="NZ_CP169082.1"/>
</dbReference>
<evidence type="ECO:0000313" key="3">
    <source>
        <dbReference type="Proteomes" id="UP001596152"/>
    </source>
</evidence>
<keyword evidence="1" id="KW-0472">Membrane</keyword>
<proteinExistence type="predicted"/>
<keyword evidence="1" id="KW-0812">Transmembrane</keyword>
<dbReference type="EMBL" id="JBHSLF010000050">
    <property type="protein sequence ID" value="MFC5345521.1"/>
    <property type="molecule type" value="Genomic_DNA"/>
</dbReference>
<comment type="caution">
    <text evidence="2">The sequence shown here is derived from an EMBL/GenBank/DDBJ whole genome shotgun (WGS) entry which is preliminary data.</text>
</comment>
<dbReference type="Proteomes" id="UP001596152">
    <property type="component" value="Unassembled WGS sequence"/>
</dbReference>
<feature type="transmembrane region" description="Helical" evidence="1">
    <location>
        <begin position="75"/>
        <end position="96"/>
    </location>
</feature>
<feature type="transmembrane region" description="Helical" evidence="1">
    <location>
        <begin position="108"/>
        <end position="126"/>
    </location>
</feature>
<feature type="transmembrane region" description="Helical" evidence="1">
    <location>
        <begin position="6"/>
        <end position="24"/>
    </location>
</feature>
<reference evidence="3" key="1">
    <citation type="journal article" date="2019" name="Int. J. Syst. Evol. Microbiol.">
        <title>The Global Catalogue of Microorganisms (GCM) 10K type strain sequencing project: providing services to taxonomists for standard genome sequencing and annotation.</title>
        <authorList>
            <consortium name="The Broad Institute Genomics Platform"/>
            <consortium name="The Broad Institute Genome Sequencing Center for Infectious Disease"/>
            <person name="Wu L."/>
            <person name="Ma J."/>
        </authorList>
    </citation>
    <scope>NUCLEOTIDE SEQUENCE [LARGE SCALE GENOMIC DNA]</scope>
    <source>
        <strain evidence="3">JCM 12125</strain>
    </source>
</reference>